<dbReference type="AlphaFoldDB" id="A0A6A5STM1"/>
<proteinExistence type="predicted"/>
<protein>
    <submittedName>
        <fullName evidence="2">Uncharacterized protein</fullName>
    </submittedName>
</protein>
<evidence type="ECO:0000313" key="2">
    <source>
        <dbReference type="EMBL" id="KAF1943108.1"/>
    </source>
</evidence>
<keyword evidence="1" id="KW-0812">Transmembrane</keyword>
<sequence length="133" mass="14531">MLLSGSAVWSSAASVPANTPGASSTHILSRRLVVQVASRRPPGSLDSLLTLHFSSHVILSNFSFFLSSFCSFLGVYTIRDHTTFTASIMATTSYVHVFYALFDNPIGNVIGALLVYVFFSRVCILLRVRSRIP</sequence>
<accession>A0A6A5STM1</accession>
<evidence type="ECO:0000256" key="1">
    <source>
        <dbReference type="SAM" id="Phobius"/>
    </source>
</evidence>
<feature type="transmembrane region" description="Helical" evidence="1">
    <location>
        <begin position="49"/>
        <end position="76"/>
    </location>
</feature>
<feature type="transmembrane region" description="Helical" evidence="1">
    <location>
        <begin position="108"/>
        <end position="128"/>
    </location>
</feature>
<reference evidence="2" key="1">
    <citation type="journal article" date="2020" name="Stud. Mycol.">
        <title>101 Dothideomycetes genomes: a test case for predicting lifestyles and emergence of pathogens.</title>
        <authorList>
            <person name="Haridas S."/>
            <person name="Albert R."/>
            <person name="Binder M."/>
            <person name="Bloem J."/>
            <person name="Labutti K."/>
            <person name="Salamov A."/>
            <person name="Andreopoulos B."/>
            <person name="Baker S."/>
            <person name="Barry K."/>
            <person name="Bills G."/>
            <person name="Bluhm B."/>
            <person name="Cannon C."/>
            <person name="Castanera R."/>
            <person name="Culley D."/>
            <person name="Daum C."/>
            <person name="Ezra D."/>
            <person name="Gonzalez J."/>
            <person name="Henrissat B."/>
            <person name="Kuo A."/>
            <person name="Liang C."/>
            <person name="Lipzen A."/>
            <person name="Lutzoni F."/>
            <person name="Magnuson J."/>
            <person name="Mondo S."/>
            <person name="Nolan M."/>
            <person name="Ohm R."/>
            <person name="Pangilinan J."/>
            <person name="Park H.-J."/>
            <person name="Ramirez L."/>
            <person name="Alfaro M."/>
            <person name="Sun H."/>
            <person name="Tritt A."/>
            <person name="Yoshinaga Y."/>
            <person name="Zwiers L.-H."/>
            <person name="Turgeon B."/>
            <person name="Goodwin S."/>
            <person name="Spatafora J."/>
            <person name="Crous P."/>
            <person name="Grigoriev I."/>
        </authorList>
    </citation>
    <scope>NUCLEOTIDE SEQUENCE</scope>
    <source>
        <strain evidence="2">CBS 161.51</strain>
    </source>
</reference>
<name>A0A6A5STM1_9PLEO</name>
<keyword evidence="3" id="KW-1185">Reference proteome</keyword>
<gene>
    <name evidence="2" type="ORF">EJ02DRAFT_148339</name>
</gene>
<evidence type="ECO:0000313" key="3">
    <source>
        <dbReference type="Proteomes" id="UP000800038"/>
    </source>
</evidence>
<keyword evidence="1" id="KW-0472">Membrane</keyword>
<organism evidence="2 3">
    <name type="scientific">Clathrospora elynae</name>
    <dbReference type="NCBI Taxonomy" id="706981"/>
    <lineage>
        <taxon>Eukaryota</taxon>
        <taxon>Fungi</taxon>
        <taxon>Dikarya</taxon>
        <taxon>Ascomycota</taxon>
        <taxon>Pezizomycotina</taxon>
        <taxon>Dothideomycetes</taxon>
        <taxon>Pleosporomycetidae</taxon>
        <taxon>Pleosporales</taxon>
        <taxon>Diademaceae</taxon>
        <taxon>Clathrospora</taxon>
    </lineage>
</organism>
<keyword evidence="1" id="KW-1133">Transmembrane helix</keyword>
<feature type="transmembrane region" description="Helical" evidence="1">
    <location>
        <begin position="83"/>
        <end position="102"/>
    </location>
</feature>
<dbReference type="Proteomes" id="UP000800038">
    <property type="component" value="Unassembled WGS sequence"/>
</dbReference>
<dbReference type="EMBL" id="ML976028">
    <property type="protein sequence ID" value="KAF1943108.1"/>
    <property type="molecule type" value="Genomic_DNA"/>
</dbReference>